<evidence type="ECO:0000256" key="5">
    <source>
        <dbReference type="ARBA" id="ARBA00023033"/>
    </source>
</evidence>
<dbReference type="InterPro" id="IPR036396">
    <property type="entry name" value="Cyt_P450_sf"/>
</dbReference>
<dbReference type="PRINTS" id="PR00463">
    <property type="entry name" value="EP450I"/>
</dbReference>
<dbReference type="InterPro" id="IPR017972">
    <property type="entry name" value="Cyt_P450_CS"/>
</dbReference>
<keyword evidence="8" id="KW-1185">Reference proteome</keyword>
<dbReference type="PRINTS" id="PR00385">
    <property type="entry name" value="P450"/>
</dbReference>
<gene>
    <name evidence="7" type="ORF">HAX54_001207</name>
</gene>
<dbReference type="InterPro" id="IPR050651">
    <property type="entry name" value="Plant_Cytochrome_P450_Monoox"/>
</dbReference>
<dbReference type="PROSITE" id="PS00086">
    <property type="entry name" value="CYTOCHROME_P450"/>
    <property type="match status" value="1"/>
</dbReference>
<proteinExistence type="inferred from homology"/>
<evidence type="ECO:0000313" key="7">
    <source>
        <dbReference type="EMBL" id="MCD7465387.1"/>
    </source>
</evidence>
<dbReference type="Gene3D" id="1.10.630.10">
    <property type="entry name" value="Cytochrome P450"/>
    <property type="match status" value="1"/>
</dbReference>
<reference evidence="7 8" key="1">
    <citation type="journal article" date="2021" name="BMC Genomics">
        <title>Datura genome reveals duplications of psychoactive alkaloid biosynthetic genes and high mutation rate following tissue culture.</title>
        <authorList>
            <person name="Rajewski A."/>
            <person name="Carter-House D."/>
            <person name="Stajich J."/>
            <person name="Litt A."/>
        </authorList>
    </citation>
    <scope>NUCLEOTIDE SEQUENCE [LARGE SCALE GENOMIC DNA]</scope>
    <source>
        <strain evidence="7">AR-01</strain>
    </source>
</reference>
<evidence type="ECO:0000313" key="8">
    <source>
        <dbReference type="Proteomes" id="UP000823775"/>
    </source>
</evidence>
<evidence type="ECO:0000256" key="4">
    <source>
        <dbReference type="ARBA" id="ARBA00023004"/>
    </source>
</evidence>
<name>A0ABS8T206_DATST</name>
<evidence type="ECO:0000256" key="6">
    <source>
        <dbReference type="RuleBase" id="RU000461"/>
    </source>
</evidence>
<organism evidence="7 8">
    <name type="scientific">Datura stramonium</name>
    <name type="common">Jimsonweed</name>
    <name type="synonym">Common thornapple</name>
    <dbReference type="NCBI Taxonomy" id="4076"/>
    <lineage>
        <taxon>Eukaryota</taxon>
        <taxon>Viridiplantae</taxon>
        <taxon>Streptophyta</taxon>
        <taxon>Embryophyta</taxon>
        <taxon>Tracheophyta</taxon>
        <taxon>Spermatophyta</taxon>
        <taxon>Magnoliopsida</taxon>
        <taxon>eudicotyledons</taxon>
        <taxon>Gunneridae</taxon>
        <taxon>Pentapetalae</taxon>
        <taxon>asterids</taxon>
        <taxon>lamiids</taxon>
        <taxon>Solanales</taxon>
        <taxon>Solanaceae</taxon>
        <taxon>Solanoideae</taxon>
        <taxon>Datureae</taxon>
        <taxon>Datura</taxon>
    </lineage>
</organism>
<evidence type="ECO:0000256" key="2">
    <source>
        <dbReference type="ARBA" id="ARBA00022723"/>
    </source>
</evidence>
<keyword evidence="3 6" id="KW-0560">Oxidoreductase</keyword>
<keyword evidence="4 6" id="KW-0408">Iron</keyword>
<dbReference type="SUPFAM" id="SSF48264">
    <property type="entry name" value="Cytochrome P450"/>
    <property type="match status" value="1"/>
</dbReference>
<comment type="similarity">
    <text evidence="6">Belongs to the cytochrome P450 family.</text>
</comment>
<protein>
    <recommendedName>
        <fullName evidence="9">Cytochrome P450</fullName>
    </recommendedName>
</protein>
<evidence type="ECO:0000256" key="3">
    <source>
        <dbReference type="ARBA" id="ARBA00023002"/>
    </source>
</evidence>
<dbReference type="PANTHER" id="PTHR47947:SF8">
    <property type="entry name" value="CYTOCHROME P450 82C4-LIKE"/>
    <property type="match status" value="1"/>
</dbReference>
<dbReference type="InterPro" id="IPR002401">
    <property type="entry name" value="Cyt_P450_E_grp-I"/>
</dbReference>
<evidence type="ECO:0000256" key="1">
    <source>
        <dbReference type="ARBA" id="ARBA00022617"/>
    </source>
</evidence>
<dbReference type="EMBL" id="JACEIK010001043">
    <property type="protein sequence ID" value="MCD7465387.1"/>
    <property type="molecule type" value="Genomic_DNA"/>
</dbReference>
<keyword evidence="5 6" id="KW-0503">Monooxygenase</keyword>
<sequence>MADKYGPIFQLQLGSHPALVISSWEMVKDCFTGANEKIFASRPNMALAKYLGYNGAMFALAPYGPYWRDIRKMVTLELLTHSRLEKLKHVRTSEVNYCIKELYSSNCISNSNGIPAQVNLSSWFENITFNIIIRMLAGKRFSSSVNEKNTSECAEEMHFKESIKKVLFLGGTFVFSDAIPSLEWMDIGGHISAMKQTRKEVDSVFDRWLKEHIQKRKESHIIDSTADQSDFIDILIMTASESTAETLIWALSMLMNNTRSLKLAQDELDEHIGRNRWVEEADIKNLPYLQAIVKETFRLYPPGPLSGPREAIKDCYVGKYHIKKGTRLIVNIWKLQRDSRIWEDSNEFKPERWFLKEHMNINYRGQSFEYIPFSSGRRMCPGLMFGTQIIHLTLAKLLHGFNISMPREEPVDLSEGLGIALPKVKPLQPVLSPRLAAELYQSL</sequence>
<dbReference type="Pfam" id="PF00067">
    <property type="entry name" value="p450"/>
    <property type="match status" value="1"/>
</dbReference>
<evidence type="ECO:0008006" key="9">
    <source>
        <dbReference type="Google" id="ProtNLM"/>
    </source>
</evidence>
<dbReference type="InterPro" id="IPR001128">
    <property type="entry name" value="Cyt_P450"/>
</dbReference>
<comment type="caution">
    <text evidence="7">The sequence shown here is derived from an EMBL/GenBank/DDBJ whole genome shotgun (WGS) entry which is preliminary data.</text>
</comment>
<dbReference type="PANTHER" id="PTHR47947">
    <property type="entry name" value="CYTOCHROME P450 82C3-RELATED"/>
    <property type="match status" value="1"/>
</dbReference>
<keyword evidence="2 6" id="KW-0479">Metal-binding</keyword>
<keyword evidence="1 6" id="KW-0349">Heme</keyword>
<dbReference type="Proteomes" id="UP000823775">
    <property type="component" value="Unassembled WGS sequence"/>
</dbReference>
<accession>A0ABS8T206</accession>